<dbReference type="Proteomes" id="UP001150062">
    <property type="component" value="Unassembled WGS sequence"/>
</dbReference>
<comment type="caution">
    <text evidence="6">The sequence shown here is derived from an EMBL/GenBank/DDBJ whole genome shotgun (WGS) entry which is preliminary data.</text>
</comment>
<name>A0ABQ8ZEQ1_9EUKA</name>
<keyword evidence="7" id="KW-1185">Reference proteome</keyword>
<evidence type="ECO:0000256" key="2">
    <source>
        <dbReference type="ARBA" id="ARBA00022614"/>
    </source>
</evidence>
<evidence type="ECO:0000313" key="7">
    <source>
        <dbReference type="Proteomes" id="UP001150062"/>
    </source>
</evidence>
<feature type="region of interest" description="Disordered" evidence="4">
    <location>
        <begin position="366"/>
        <end position="420"/>
    </location>
</feature>
<dbReference type="InterPro" id="IPR011333">
    <property type="entry name" value="SKP1/BTB/POZ_sf"/>
</dbReference>
<sequence length="1019" mass="119357">MSRTVPNLYKSLQLQIEKTNHLLIHGSHPIWKNKTNWSSVNRLIRTSFTLDHLTLRDLTEEQYVEISNSLIRSLRIRELTLDQNKLTKVGIKGLCKFFQRNNCQLETFRLMRSNTKTKNGLSELFDILKKSCFSRINSISCFKKLVLFDLGELGQKTQKEIEDFLKKIPIKHLSIFRSKEKITSSITESLVCEPTAIKELVLCENKIEIDAFDPIIKSINEKVIQINILDVSGSVILTEVNSSLKNDKNQNENKNKNKNQNENKNKNKNENEIKKEKDLKKEKKKEKDLQKDQKKTQTSEEEDDDDDDNEKKEKENIDEEQVNELIKVLIETRSFQEIKFQGISITQNAILQGITNAISDISQSIEQYEESKQNSSSSDDEEKQKMEIQKENINKKSENKGNKKKKKKKRKKRGKNVQVPKSKQFIEEERQQKEFTRILNEELKQKRRPIYLKTLAFNFSNELDPSIVDKFFQAITVSPSIESIIFSGDLSDYLGAISKFLLDDHKFIKRVDFSDSNLTINLFEIMKKLGSNWDRKTRKLNDVSIPELILHDNYFGSDFASYISEMINGNGNMELLDISGCGIGSEISEIFDSLSNPNSSGIIRFFAYGNEIPEDSVPSFIKCLNGNNSIEYLHVDFGIDDDDDDSNEDSSDEGDDDDDDDDDDDSDENESNKNGNGIISQETKEEIVKKGFQQNYSKLVTLKKAYILFQGLLEQEFQIQIEKLLNDNRKSCLYGIPYDMLSMKRRKINLDVELMKNMRIHSQLFYARTSIEDQNILESVTEDKSKEAIQLFIQWLYTDQYYPKKIPKKIKNELNDIFKTIKTNPQNENKMKSNGYNLTRLLYKRENANIDLQFSTFEIKIHKFVLNARSRSYFNILKTYNSKEENISLDRKFLKVDQKAMNVFVNYLYTDRIENMSLEILNDFLICQEEFDLFQKDFFIQKLLDYLMTKIKIFNYEFMYKLSEHYKFNKILNNLRNWLAKWERDNFSFIFLDEIDPNLVKESEEKIIVKPKKDNCSIC</sequence>
<reference evidence="6" key="1">
    <citation type="submission" date="2022-08" db="EMBL/GenBank/DDBJ databases">
        <title>Novel sulfate-reducing endosymbionts in the free-living metamonad Anaeramoeba.</title>
        <authorList>
            <person name="Jerlstrom-Hultqvist J."/>
            <person name="Cepicka I."/>
            <person name="Gallot-Lavallee L."/>
            <person name="Salas-Leiva D."/>
            <person name="Curtis B.A."/>
            <person name="Zahonova K."/>
            <person name="Pipaliya S."/>
            <person name="Dacks J."/>
            <person name="Roger A.J."/>
        </authorList>
    </citation>
    <scope>NUCLEOTIDE SEQUENCE</scope>
    <source>
        <strain evidence="6">Schooner1</strain>
    </source>
</reference>
<feature type="compositionally biased region" description="Acidic residues" evidence="4">
    <location>
        <begin position="299"/>
        <end position="308"/>
    </location>
</feature>
<dbReference type="EMBL" id="JAOAOG010000012">
    <property type="protein sequence ID" value="KAJ6255164.1"/>
    <property type="molecule type" value="Genomic_DNA"/>
</dbReference>
<dbReference type="InterPro" id="IPR000210">
    <property type="entry name" value="BTB/POZ_dom"/>
</dbReference>
<accession>A0ABQ8ZEQ1</accession>
<evidence type="ECO:0000256" key="4">
    <source>
        <dbReference type="SAM" id="MobiDB-lite"/>
    </source>
</evidence>
<dbReference type="CDD" id="cd18186">
    <property type="entry name" value="BTB_POZ_ZBTB_KLHL-like"/>
    <property type="match status" value="1"/>
</dbReference>
<dbReference type="Gene3D" id="3.80.10.10">
    <property type="entry name" value="Ribonuclease Inhibitor"/>
    <property type="match status" value="2"/>
</dbReference>
<dbReference type="InterPro" id="IPR032675">
    <property type="entry name" value="LRR_dom_sf"/>
</dbReference>
<keyword evidence="2" id="KW-0433">Leucine-rich repeat</keyword>
<protein>
    <recommendedName>
        <fullName evidence="5">BTB domain-containing protein</fullName>
    </recommendedName>
</protein>
<dbReference type="PANTHER" id="PTHR24113:SF12">
    <property type="entry name" value="RAN GTPASE-ACTIVATING PROTEIN 1"/>
    <property type="match status" value="1"/>
</dbReference>
<evidence type="ECO:0000256" key="1">
    <source>
        <dbReference type="ARBA" id="ARBA00022468"/>
    </source>
</evidence>
<feature type="domain" description="BTB" evidence="5">
    <location>
        <begin position="848"/>
        <end position="917"/>
    </location>
</feature>
<feature type="compositionally biased region" description="Basic and acidic residues" evidence="4">
    <location>
        <begin position="382"/>
        <end position="401"/>
    </location>
</feature>
<organism evidence="6 7">
    <name type="scientific">Anaeramoeba flamelloides</name>
    <dbReference type="NCBI Taxonomy" id="1746091"/>
    <lineage>
        <taxon>Eukaryota</taxon>
        <taxon>Metamonada</taxon>
        <taxon>Anaeramoebidae</taxon>
        <taxon>Anaeramoeba</taxon>
    </lineage>
</organism>
<dbReference type="PANTHER" id="PTHR24113">
    <property type="entry name" value="RAN GTPASE-ACTIVATING PROTEIN 1"/>
    <property type="match status" value="1"/>
</dbReference>
<dbReference type="PROSITE" id="PS50097">
    <property type="entry name" value="BTB"/>
    <property type="match status" value="1"/>
</dbReference>
<dbReference type="InterPro" id="IPR027038">
    <property type="entry name" value="RanGap"/>
</dbReference>
<feature type="region of interest" description="Disordered" evidence="4">
    <location>
        <begin position="246"/>
        <end position="318"/>
    </location>
</feature>
<feature type="compositionally biased region" description="Basic residues" evidence="4">
    <location>
        <begin position="402"/>
        <end position="415"/>
    </location>
</feature>
<feature type="region of interest" description="Disordered" evidence="4">
    <location>
        <begin position="637"/>
        <end position="680"/>
    </location>
</feature>
<gene>
    <name evidence="6" type="ORF">M0813_11704</name>
</gene>
<dbReference type="SUPFAM" id="SSF52047">
    <property type="entry name" value="RNI-like"/>
    <property type="match status" value="2"/>
</dbReference>
<dbReference type="Gene3D" id="3.30.710.10">
    <property type="entry name" value="Potassium Channel Kv1.1, Chain A"/>
    <property type="match status" value="1"/>
</dbReference>
<evidence type="ECO:0000259" key="5">
    <source>
        <dbReference type="PROSITE" id="PS50097"/>
    </source>
</evidence>
<keyword evidence="3" id="KW-0677">Repeat</keyword>
<evidence type="ECO:0000256" key="3">
    <source>
        <dbReference type="ARBA" id="ARBA00022737"/>
    </source>
</evidence>
<proteinExistence type="predicted"/>
<keyword evidence="1" id="KW-0343">GTPase activation</keyword>
<feature type="compositionally biased region" description="Basic and acidic residues" evidence="4">
    <location>
        <begin position="246"/>
        <end position="298"/>
    </location>
</feature>
<feature type="compositionally biased region" description="Acidic residues" evidence="4">
    <location>
        <begin position="638"/>
        <end position="669"/>
    </location>
</feature>
<dbReference type="SUPFAM" id="SSF54695">
    <property type="entry name" value="POZ domain"/>
    <property type="match status" value="1"/>
</dbReference>
<evidence type="ECO:0000313" key="6">
    <source>
        <dbReference type="EMBL" id="KAJ6255164.1"/>
    </source>
</evidence>